<dbReference type="OMA" id="YCEVAWH"/>
<feature type="region of interest" description="Disordered" evidence="5">
    <location>
        <begin position="483"/>
        <end position="545"/>
    </location>
</feature>
<sequence length="545" mass="60553">MAESNKSSRASSAVSRSSVMNPAPSMNPPDEPPESAVNGTTQTIQPPPSAALQARQKPKKAPELPTLERRNWLIHNHYVRKEFDHCKAIIQKVIEETKGMCEYANYVQGLILRHEGKIQESLEMFQICNILNPNSSDHIKQLARSLFLLGRHKLAIEAYRQAEVRSEKSDWEIYHNLGVCLMYLKEYDEARDELTRALSYHKNDQSFMMLGKIHLHQGDVEGAIEVYKLAVASSPENPELCTTLGLLYMQTNQHTQAFEHLGTAMAFDPNHAKAILAAGSMMQSHHDYDVALSKYKVAAGEIPESPQLWNNIGMCFFGKKKLVAAVSCLKRANFLAPFDWKILYNLGLVHLNMQQYASAFHFLSASINLRSNRGQTFMLLAIALSHLQDPDNAKSAYEQAAQMDQKDPAIPLNWAVLLHNQNDTPGAGHQLQNFEKRVQTLRQSGLEAEPELLATAGELARKLGISLTVSGDLLPLRASLTSATSEKATKKSRQPSASVKSARASAKAQMRAEGLKKQNTDLDQIQVVTEPPPGEAQQKAGNTEE</sequence>
<accession>A0A553N9S9</accession>
<dbReference type="SMART" id="SM00028">
    <property type="entry name" value="TPR"/>
    <property type="match status" value="8"/>
</dbReference>
<comment type="caution">
    <text evidence="6">The sequence shown here is derived from an EMBL/GenBank/DDBJ whole genome shotgun (WGS) entry which is preliminary data.</text>
</comment>
<feature type="region of interest" description="Disordered" evidence="5">
    <location>
        <begin position="1"/>
        <end position="64"/>
    </location>
</feature>
<dbReference type="InterPro" id="IPR019734">
    <property type="entry name" value="TPR_rpt"/>
</dbReference>
<dbReference type="SUPFAM" id="SSF48452">
    <property type="entry name" value="TPR-like"/>
    <property type="match status" value="2"/>
</dbReference>
<proteinExistence type="inferred from homology"/>
<dbReference type="Proteomes" id="UP000318571">
    <property type="component" value="Chromosome 8"/>
</dbReference>
<evidence type="ECO:0000256" key="3">
    <source>
        <dbReference type="ARBA" id="ARBA00023778"/>
    </source>
</evidence>
<keyword evidence="1" id="KW-0677">Repeat</keyword>
<dbReference type="Pfam" id="PF13432">
    <property type="entry name" value="TPR_16"/>
    <property type="match status" value="1"/>
</dbReference>
<name>A0A553N9S9_TIGCA</name>
<dbReference type="PANTHER" id="PTHR44186">
    <property type="match status" value="1"/>
</dbReference>
<evidence type="ECO:0000256" key="4">
    <source>
        <dbReference type="PROSITE-ProRule" id="PRU00339"/>
    </source>
</evidence>
<evidence type="ECO:0000256" key="5">
    <source>
        <dbReference type="SAM" id="MobiDB-lite"/>
    </source>
</evidence>
<dbReference type="InterPro" id="IPR011990">
    <property type="entry name" value="TPR-like_helical_dom_sf"/>
</dbReference>
<keyword evidence="2 4" id="KW-0802">TPR repeat</keyword>
<evidence type="ECO:0000313" key="7">
    <source>
        <dbReference type="Proteomes" id="UP000318571"/>
    </source>
</evidence>
<feature type="compositionally biased region" description="Low complexity" evidence="5">
    <location>
        <begin position="7"/>
        <end position="19"/>
    </location>
</feature>
<evidence type="ECO:0000313" key="6">
    <source>
        <dbReference type="EMBL" id="TRY62201.1"/>
    </source>
</evidence>
<feature type="compositionally biased region" description="Low complexity" evidence="5">
    <location>
        <begin position="496"/>
        <end position="508"/>
    </location>
</feature>
<dbReference type="EMBL" id="VCGU01000459">
    <property type="protein sequence ID" value="TRY62201.1"/>
    <property type="molecule type" value="Genomic_DNA"/>
</dbReference>
<dbReference type="STRING" id="6832.A0A553N9S9"/>
<dbReference type="GO" id="GO:0060271">
    <property type="term" value="P:cilium assembly"/>
    <property type="evidence" value="ECO:0007669"/>
    <property type="project" value="TreeGrafter"/>
</dbReference>
<gene>
    <name evidence="6" type="ORF">TCAL_02119</name>
</gene>
<evidence type="ECO:0000256" key="1">
    <source>
        <dbReference type="ARBA" id="ARBA00022737"/>
    </source>
</evidence>
<keyword evidence="7" id="KW-1185">Reference proteome</keyword>
<feature type="repeat" description="TPR" evidence="4">
    <location>
        <begin position="204"/>
        <end position="237"/>
    </location>
</feature>
<dbReference type="AlphaFoldDB" id="A0A553N9S9"/>
<reference evidence="6 7" key="1">
    <citation type="journal article" date="2018" name="Nat. Ecol. Evol.">
        <title>Genomic signatures of mitonuclear coevolution across populations of Tigriopus californicus.</title>
        <authorList>
            <person name="Barreto F.S."/>
            <person name="Watson E.T."/>
            <person name="Lima T.G."/>
            <person name="Willett C.S."/>
            <person name="Edmands S."/>
            <person name="Li W."/>
            <person name="Burton R.S."/>
        </authorList>
    </citation>
    <scope>NUCLEOTIDE SEQUENCE [LARGE SCALE GENOMIC DNA]</scope>
    <source>
        <strain evidence="6 7">San Diego</strain>
    </source>
</reference>
<dbReference type="PROSITE" id="PS50005">
    <property type="entry name" value="TPR"/>
    <property type="match status" value="2"/>
</dbReference>
<feature type="repeat" description="TPR" evidence="4">
    <location>
        <begin position="238"/>
        <end position="271"/>
    </location>
</feature>
<dbReference type="PANTHER" id="PTHR44186:SF1">
    <property type="entry name" value="BARDET-BIEDL SYNDROME 4 PROTEIN"/>
    <property type="match status" value="1"/>
</dbReference>
<evidence type="ECO:0000256" key="2">
    <source>
        <dbReference type="ARBA" id="ARBA00022803"/>
    </source>
</evidence>
<dbReference type="Pfam" id="PF13181">
    <property type="entry name" value="TPR_8"/>
    <property type="match status" value="2"/>
</dbReference>
<comment type="similarity">
    <text evidence="3">Belongs to the BBS4 family.</text>
</comment>
<dbReference type="GO" id="GO:0061512">
    <property type="term" value="P:protein localization to cilium"/>
    <property type="evidence" value="ECO:0007669"/>
    <property type="project" value="TreeGrafter"/>
</dbReference>
<dbReference type="GO" id="GO:0036064">
    <property type="term" value="C:ciliary basal body"/>
    <property type="evidence" value="ECO:0007669"/>
    <property type="project" value="TreeGrafter"/>
</dbReference>
<protein>
    <submittedName>
        <fullName evidence="6">Uncharacterized protein</fullName>
    </submittedName>
</protein>
<dbReference type="OrthoDB" id="309339at2759"/>
<organism evidence="6 7">
    <name type="scientific">Tigriopus californicus</name>
    <name type="common">Marine copepod</name>
    <dbReference type="NCBI Taxonomy" id="6832"/>
    <lineage>
        <taxon>Eukaryota</taxon>
        <taxon>Metazoa</taxon>
        <taxon>Ecdysozoa</taxon>
        <taxon>Arthropoda</taxon>
        <taxon>Crustacea</taxon>
        <taxon>Multicrustacea</taxon>
        <taxon>Hexanauplia</taxon>
        <taxon>Copepoda</taxon>
        <taxon>Harpacticoida</taxon>
        <taxon>Harpacticidae</taxon>
        <taxon>Tigriopus</taxon>
    </lineage>
</organism>
<dbReference type="Gene3D" id="1.25.40.10">
    <property type="entry name" value="Tetratricopeptide repeat domain"/>
    <property type="match status" value="3"/>
</dbReference>